<gene>
    <name evidence="1" type="ORF">CPELLU_LOCUS15122</name>
</gene>
<reference evidence="1" key="1">
    <citation type="submission" date="2021-06" db="EMBL/GenBank/DDBJ databases">
        <authorList>
            <person name="Kallberg Y."/>
            <person name="Tangrot J."/>
            <person name="Rosling A."/>
        </authorList>
    </citation>
    <scope>NUCLEOTIDE SEQUENCE</scope>
    <source>
        <strain evidence="1">FL966</strain>
    </source>
</reference>
<comment type="caution">
    <text evidence="1">The sequence shown here is derived from an EMBL/GenBank/DDBJ whole genome shotgun (WGS) entry which is preliminary data.</text>
</comment>
<dbReference type="PANTHER" id="PTHR36050">
    <property type="entry name" value="O-FUCOSYLTRANSFERASE 30"/>
    <property type="match status" value="1"/>
</dbReference>
<name>A0A9N9J001_9GLOM</name>
<evidence type="ECO:0000313" key="1">
    <source>
        <dbReference type="EMBL" id="CAG8758019.1"/>
    </source>
</evidence>
<keyword evidence="2" id="KW-1185">Reference proteome</keyword>
<dbReference type="PANTHER" id="PTHR36050:SF1">
    <property type="entry name" value="O-FUCOSYLTRANSFERASE 30"/>
    <property type="match status" value="1"/>
</dbReference>
<accession>A0A9N9J001</accession>
<proteinExistence type="predicted"/>
<organism evidence="1 2">
    <name type="scientific">Cetraspora pellucida</name>
    <dbReference type="NCBI Taxonomy" id="1433469"/>
    <lineage>
        <taxon>Eukaryota</taxon>
        <taxon>Fungi</taxon>
        <taxon>Fungi incertae sedis</taxon>
        <taxon>Mucoromycota</taxon>
        <taxon>Glomeromycotina</taxon>
        <taxon>Glomeromycetes</taxon>
        <taxon>Diversisporales</taxon>
        <taxon>Gigasporaceae</taxon>
        <taxon>Cetraspora</taxon>
    </lineage>
</organism>
<dbReference type="OrthoDB" id="1882547at2759"/>
<sequence length="447" mass="51883">MCSTVPDISNFISEYLKEIKFESQFGTNSSNSDVLNTANITNSDCKNNVSNELYLAYLPHGSFHEQRISLENAIFLAWATNRTLIIPSIIFGEQLLPNKPFKNLSEILVNLKHYNDTNSECEWDSKHNHCIKKVQKDLYTSVKWEFLMDMGFSQEKIRSIHRETYNFTNLLLFLNITDQNNKFYMIDDEEIYSHQIYDVDEKFPSDTRYKNMIHLCSLQRRNETLLHFGSLFGTNRLNLKLNDNMEFLRNIRNNLIINHPLLLEKGEEISIQLGGLASYIGVHIEQLDDIIGNKEETFIDDVIEKLKNQLGIIPQETNSNTPDRMELASRGFQPTLTQMLAEECVQNSSPEKRHYPIIYLATDLTKSDPKLTRFFEEFPCIFMLSNFTDWTTTLKFIVNPIDNVSLYKFLVPLIDAIVVAKGGEFFGKNESLASNYIQRLHDYWIGS</sequence>
<dbReference type="AlphaFoldDB" id="A0A9N9J001"/>
<dbReference type="EMBL" id="CAJVQA010019225">
    <property type="protein sequence ID" value="CAG8758019.1"/>
    <property type="molecule type" value="Genomic_DNA"/>
</dbReference>
<dbReference type="Proteomes" id="UP000789759">
    <property type="component" value="Unassembled WGS sequence"/>
</dbReference>
<protein>
    <submittedName>
        <fullName evidence="1">4416_t:CDS:1</fullName>
    </submittedName>
</protein>
<evidence type="ECO:0000313" key="2">
    <source>
        <dbReference type="Proteomes" id="UP000789759"/>
    </source>
</evidence>